<name>S7MZE0_MYOBR</name>
<evidence type="ECO:0000313" key="1">
    <source>
        <dbReference type="EMBL" id="EPQ08935.1"/>
    </source>
</evidence>
<gene>
    <name evidence="1" type="ORF">D623_10017022</name>
</gene>
<reference evidence="1 2" key="1">
    <citation type="journal article" date="2013" name="Nat. Commun.">
        <title>Genome analysis reveals insights into physiology and longevity of the Brandt's bat Myotis brandtii.</title>
        <authorList>
            <person name="Seim I."/>
            <person name="Fang X."/>
            <person name="Xiong Z."/>
            <person name="Lobanov A.V."/>
            <person name="Huang Z."/>
            <person name="Ma S."/>
            <person name="Feng Y."/>
            <person name="Turanov A.A."/>
            <person name="Zhu Y."/>
            <person name="Lenz T.L."/>
            <person name="Gerashchenko M.V."/>
            <person name="Fan D."/>
            <person name="Hee Yim S."/>
            <person name="Yao X."/>
            <person name="Jordan D."/>
            <person name="Xiong Y."/>
            <person name="Ma Y."/>
            <person name="Lyapunov A.N."/>
            <person name="Chen G."/>
            <person name="Kulakova O.I."/>
            <person name="Sun Y."/>
            <person name="Lee S.G."/>
            <person name="Bronson R.T."/>
            <person name="Moskalev A.A."/>
            <person name="Sunyaev S.R."/>
            <person name="Zhang G."/>
            <person name="Krogh A."/>
            <person name="Wang J."/>
            <person name="Gladyshev V.N."/>
        </authorList>
    </citation>
    <scope>NUCLEOTIDE SEQUENCE [LARGE SCALE GENOMIC DNA]</scope>
</reference>
<dbReference type="AlphaFoldDB" id="S7MZE0"/>
<dbReference type="EMBL" id="KE162609">
    <property type="protein sequence ID" value="EPQ08935.1"/>
    <property type="molecule type" value="Genomic_DNA"/>
</dbReference>
<evidence type="ECO:0000313" key="2">
    <source>
        <dbReference type="Proteomes" id="UP000052978"/>
    </source>
</evidence>
<accession>S7MZE0</accession>
<sequence length="80" mass="8789">MEGRVSRQGRLESLVPGGFGQPEVISELGGCGRMQGRWRARGATVADKRDTDDRVDNIGKAYDPRSALLLLEGEENNMQN</sequence>
<organism evidence="1 2">
    <name type="scientific">Myotis brandtii</name>
    <name type="common">Brandt's bat</name>
    <dbReference type="NCBI Taxonomy" id="109478"/>
    <lineage>
        <taxon>Eukaryota</taxon>
        <taxon>Metazoa</taxon>
        <taxon>Chordata</taxon>
        <taxon>Craniata</taxon>
        <taxon>Vertebrata</taxon>
        <taxon>Euteleostomi</taxon>
        <taxon>Mammalia</taxon>
        <taxon>Eutheria</taxon>
        <taxon>Laurasiatheria</taxon>
        <taxon>Chiroptera</taxon>
        <taxon>Yangochiroptera</taxon>
        <taxon>Vespertilionidae</taxon>
        <taxon>Myotis</taxon>
    </lineage>
</organism>
<protein>
    <submittedName>
        <fullName evidence="1">Uncharacterized protein</fullName>
    </submittedName>
</protein>
<dbReference type="Proteomes" id="UP000052978">
    <property type="component" value="Unassembled WGS sequence"/>
</dbReference>
<proteinExistence type="predicted"/>
<keyword evidence="2" id="KW-1185">Reference proteome</keyword>